<dbReference type="Pfam" id="PF00209">
    <property type="entry name" value="SNF"/>
    <property type="match status" value="2"/>
</dbReference>
<keyword evidence="3 6" id="KW-0812">Transmembrane</keyword>
<feature type="transmembrane region" description="Helical" evidence="6">
    <location>
        <begin position="42"/>
        <end position="66"/>
    </location>
</feature>
<dbReference type="PANTHER" id="PTHR42948">
    <property type="entry name" value="TRANSPORTER"/>
    <property type="match status" value="1"/>
</dbReference>
<dbReference type="NCBIfam" id="NF037979">
    <property type="entry name" value="Na_transp"/>
    <property type="match status" value="1"/>
</dbReference>
<evidence type="ECO:0000256" key="5">
    <source>
        <dbReference type="ARBA" id="ARBA00023136"/>
    </source>
</evidence>
<feature type="transmembrane region" description="Helical" evidence="6">
    <location>
        <begin position="355"/>
        <end position="376"/>
    </location>
</feature>
<dbReference type="PANTHER" id="PTHR42948:SF1">
    <property type="entry name" value="TRANSPORTER"/>
    <property type="match status" value="1"/>
</dbReference>
<feature type="transmembrane region" description="Helical" evidence="6">
    <location>
        <begin position="439"/>
        <end position="462"/>
    </location>
</feature>
<protein>
    <submittedName>
        <fullName evidence="7">Sodium-dependent transporter</fullName>
    </submittedName>
</protein>
<comment type="subcellular location">
    <subcellularLocation>
        <location evidence="1">Membrane</location>
        <topology evidence="1">Multi-pass membrane protein</topology>
    </subcellularLocation>
</comment>
<evidence type="ECO:0000256" key="1">
    <source>
        <dbReference type="ARBA" id="ARBA00004141"/>
    </source>
</evidence>
<feature type="transmembrane region" description="Helical" evidence="6">
    <location>
        <begin position="170"/>
        <end position="189"/>
    </location>
</feature>
<dbReference type="InterPro" id="IPR047218">
    <property type="entry name" value="YocR/YhdH-like"/>
</dbReference>
<dbReference type="GO" id="GO:0016020">
    <property type="term" value="C:membrane"/>
    <property type="evidence" value="ECO:0007669"/>
    <property type="project" value="UniProtKB-SubCell"/>
</dbReference>
<evidence type="ECO:0000313" key="8">
    <source>
        <dbReference type="Proteomes" id="UP000283295"/>
    </source>
</evidence>
<dbReference type="SUPFAM" id="SSF161070">
    <property type="entry name" value="SNF-like"/>
    <property type="match status" value="1"/>
</dbReference>
<sequence length="473" mass="51754">MNKKERSNFTGTLGFVMAAAGSAVGLGNIWRFPYLAAKDNGGVFILVYIILALTFGFTLLTTDIAIGRKTQQGPLTAYGLIHKKWKWLGGLAWIVPVIILPYYCTIGGWVLKYMTAYFTGQTEAATGDGYFTGFITAQTAPIVFALIFLTATGVVVFCGVEKGIEKFSKVLMPILVLLIIGISIYSLTIKHTGDDGTIRTGFDGLKVYLIPDFKGMTFRDIFMVVMDAMGQLFFSISVAMGIMVAYGSYVKNDVNLMKSINQIEIFDTAVAFLAGLMIVPAVYVFSGMEGMSAGPGLMFISLPKVFNAMGKVGTVIGALFFIMVTFAAITSSVSVMEAIVSGLMDKFHLTRKKSAVITTVYAIVGMLVVCFGYNIWYFELKLPNGATAQILDVMDYLSNNIFMPLVAILSCILIGWVVKPKTVIDEVTRNGEKFGRKKLYIVMVKFVAPILLALLLLQSFGIDFVQFVTNLFK</sequence>
<reference evidence="7 8" key="1">
    <citation type="submission" date="2018-08" db="EMBL/GenBank/DDBJ databases">
        <title>A genome reference for cultivated species of the human gut microbiota.</title>
        <authorList>
            <person name="Zou Y."/>
            <person name="Xue W."/>
            <person name="Luo G."/>
        </authorList>
    </citation>
    <scope>NUCLEOTIDE SEQUENCE [LARGE SCALE GENOMIC DNA]</scope>
    <source>
        <strain evidence="7 8">AF22-21</strain>
    </source>
</reference>
<dbReference type="CDD" id="cd10336">
    <property type="entry name" value="SLC6sbd_Tyt1-Like"/>
    <property type="match status" value="1"/>
</dbReference>
<gene>
    <name evidence="7" type="ORF">DWX94_05320</name>
</gene>
<feature type="transmembrane region" description="Helical" evidence="6">
    <location>
        <begin position="265"/>
        <end position="285"/>
    </location>
</feature>
<dbReference type="AlphaFoldDB" id="A0A3R5ZPE8"/>
<dbReference type="Proteomes" id="UP000283295">
    <property type="component" value="Unassembled WGS sequence"/>
</dbReference>
<evidence type="ECO:0000256" key="6">
    <source>
        <dbReference type="SAM" id="Phobius"/>
    </source>
</evidence>
<proteinExistence type="predicted"/>
<dbReference type="PRINTS" id="PR00176">
    <property type="entry name" value="NANEUSMPORT"/>
</dbReference>
<feature type="transmembrane region" description="Helical" evidence="6">
    <location>
        <begin position="315"/>
        <end position="343"/>
    </location>
</feature>
<evidence type="ECO:0000313" key="7">
    <source>
        <dbReference type="EMBL" id="RGS43288.1"/>
    </source>
</evidence>
<dbReference type="InterPro" id="IPR037272">
    <property type="entry name" value="SNS_sf"/>
</dbReference>
<evidence type="ECO:0000256" key="3">
    <source>
        <dbReference type="ARBA" id="ARBA00022692"/>
    </source>
</evidence>
<evidence type="ECO:0000256" key="4">
    <source>
        <dbReference type="ARBA" id="ARBA00022989"/>
    </source>
</evidence>
<keyword evidence="2" id="KW-0813">Transport</keyword>
<keyword evidence="5 6" id="KW-0472">Membrane</keyword>
<dbReference type="OrthoDB" id="9762833at2"/>
<feature type="transmembrane region" description="Helical" evidence="6">
    <location>
        <begin position="396"/>
        <end position="418"/>
    </location>
</feature>
<name>A0A3R5ZPE8_9FIRM</name>
<keyword evidence="4 6" id="KW-1133">Transmembrane helix</keyword>
<evidence type="ECO:0000256" key="2">
    <source>
        <dbReference type="ARBA" id="ARBA00022448"/>
    </source>
</evidence>
<feature type="transmembrane region" description="Helical" evidence="6">
    <location>
        <begin position="221"/>
        <end position="244"/>
    </location>
</feature>
<comment type="caution">
    <text evidence="7">The sequence shown here is derived from an EMBL/GenBank/DDBJ whole genome shotgun (WGS) entry which is preliminary data.</text>
</comment>
<dbReference type="InterPro" id="IPR000175">
    <property type="entry name" value="Na/ntran_symport"/>
</dbReference>
<feature type="transmembrane region" description="Helical" evidence="6">
    <location>
        <begin position="12"/>
        <end position="30"/>
    </location>
</feature>
<dbReference type="PROSITE" id="PS50267">
    <property type="entry name" value="NA_NEUROTRAN_SYMP_3"/>
    <property type="match status" value="1"/>
</dbReference>
<feature type="transmembrane region" description="Helical" evidence="6">
    <location>
        <begin position="131"/>
        <end position="158"/>
    </location>
</feature>
<organism evidence="7 8">
    <name type="scientific">Coprococcus eutactus</name>
    <dbReference type="NCBI Taxonomy" id="33043"/>
    <lineage>
        <taxon>Bacteria</taxon>
        <taxon>Bacillati</taxon>
        <taxon>Bacillota</taxon>
        <taxon>Clostridia</taxon>
        <taxon>Lachnospirales</taxon>
        <taxon>Lachnospiraceae</taxon>
        <taxon>Coprococcus</taxon>
    </lineage>
</organism>
<feature type="transmembrane region" description="Helical" evidence="6">
    <location>
        <begin position="87"/>
        <end position="111"/>
    </location>
</feature>
<dbReference type="EMBL" id="QRVK01000008">
    <property type="protein sequence ID" value="RGS43288.1"/>
    <property type="molecule type" value="Genomic_DNA"/>
</dbReference>
<accession>A0A3R5ZPE8</accession>